<feature type="region of interest" description="Disordered" evidence="1">
    <location>
        <begin position="52"/>
        <end position="77"/>
    </location>
</feature>
<dbReference type="EMBL" id="JACNJH010000071">
    <property type="protein sequence ID" value="MBC8360178.1"/>
    <property type="molecule type" value="Genomic_DNA"/>
</dbReference>
<evidence type="ECO:0000313" key="3">
    <source>
        <dbReference type="Proteomes" id="UP000603434"/>
    </source>
</evidence>
<evidence type="ECO:0000256" key="1">
    <source>
        <dbReference type="SAM" id="MobiDB-lite"/>
    </source>
</evidence>
<proteinExistence type="predicted"/>
<feature type="region of interest" description="Disordered" evidence="1">
    <location>
        <begin position="1"/>
        <end position="20"/>
    </location>
</feature>
<comment type="caution">
    <text evidence="2">The sequence shown here is derived from an EMBL/GenBank/DDBJ whole genome shotgun (WGS) entry which is preliminary data.</text>
</comment>
<dbReference type="Proteomes" id="UP000603434">
    <property type="component" value="Unassembled WGS sequence"/>
</dbReference>
<reference evidence="2 3" key="1">
    <citation type="submission" date="2020-08" db="EMBL/GenBank/DDBJ databases">
        <title>Bridging the membrane lipid divide: bacteria of the FCB group superphylum have the potential to synthesize archaeal ether lipids.</title>
        <authorList>
            <person name="Villanueva L."/>
            <person name="Von Meijenfeldt F.A.B."/>
            <person name="Westbye A.B."/>
            <person name="Yadav S."/>
            <person name="Hopmans E.C."/>
            <person name="Dutilh B.E."/>
            <person name="Sinninghe Damste J.S."/>
        </authorList>
    </citation>
    <scope>NUCLEOTIDE SEQUENCE [LARGE SCALE GENOMIC DNA]</scope>
    <source>
        <strain evidence="2">NIOZ-UU30</strain>
    </source>
</reference>
<protein>
    <submittedName>
        <fullName evidence="2">Uncharacterized protein</fullName>
    </submittedName>
</protein>
<evidence type="ECO:0000313" key="2">
    <source>
        <dbReference type="EMBL" id="MBC8360178.1"/>
    </source>
</evidence>
<accession>A0A8J6NT66</accession>
<dbReference type="AlphaFoldDB" id="A0A8J6NT66"/>
<gene>
    <name evidence="2" type="ORF">H8E23_02105</name>
</gene>
<organism evidence="2 3">
    <name type="scientific">Candidatus Desulfatibia profunda</name>
    <dbReference type="NCBI Taxonomy" id="2841695"/>
    <lineage>
        <taxon>Bacteria</taxon>
        <taxon>Pseudomonadati</taxon>
        <taxon>Thermodesulfobacteriota</taxon>
        <taxon>Desulfobacteria</taxon>
        <taxon>Desulfobacterales</taxon>
        <taxon>Desulfobacterales incertae sedis</taxon>
        <taxon>Candidatus Desulfatibia</taxon>
    </lineage>
</organism>
<sequence length="77" mass="8169">MKSAGKPGNGSPEPDGTRMQAVYEPRNLAHCGHWIASRELEVKADVVVMTEGSSSDCDMASSQDTTGVRDQGMQSQG</sequence>
<name>A0A8J6NT66_9BACT</name>